<accession>A0ACD3B483</accession>
<dbReference type="EMBL" id="ML208283">
    <property type="protein sequence ID" value="TFK72620.1"/>
    <property type="molecule type" value="Genomic_DNA"/>
</dbReference>
<reference evidence="1 2" key="1">
    <citation type="journal article" date="2019" name="Nat. Ecol. Evol.">
        <title>Megaphylogeny resolves global patterns of mushroom evolution.</title>
        <authorList>
            <person name="Varga T."/>
            <person name="Krizsan K."/>
            <person name="Foldi C."/>
            <person name="Dima B."/>
            <person name="Sanchez-Garcia M."/>
            <person name="Sanchez-Ramirez S."/>
            <person name="Szollosi G.J."/>
            <person name="Szarkandi J.G."/>
            <person name="Papp V."/>
            <person name="Albert L."/>
            <person name="Andreopoulos W."/>
            <person name="Angelini C."/>
            <person name="Antonin V."/>
            <person name="Barry K.W."/>
            <person name="Bougher N.L."/>
            <person name="Buchanan P."/>
            <person name="Buyck B."/>
            <person name="Bense V."/>
            <person name="Catcheside P."/>
            <person name="Chovatia M."/>
            <person name="Cooper J."/>
            <person name="Damon W."/>
            <person name="Desjardin D."/>
            <person name="Finy P."/>
            <person name="Geml J."/>
            <person name="Haridas S."/>
            <person name="Hughes K."/>
            <person name="Justo A."/>
            <person name="Karasinski D."/>
            <person name="Kautmanova I."/>
            <person name="Kiss B."/>
            <person name="Kocsube S."/>
            <person name="Kotiranta H."/>
            <person name="LaButti K.M."/>
            <person name="Lechner B.E."/>
            <person name="Liimatainen K."/>
            <person name="Lipzen A."/>
            <person name="Lukacs Z."/>
            <person name="Mihaltcheva S."/>
            <person name="Morgado L.N."/>
            <person name="Niskanen T."/>
            <person name="Noordeloos M.E."/>
            <person name="Ohm R.A."/>
            <person name="Ortiz-Santana B."/>
            <person name="Ovrebo C."/>
            <person name="Racz N."/>
            <person name="Riley R."/>
            <person name="Savchenko A."/>
            <person name="Shiryaev A."/>
            <person name="Soop K."/>
            <person name="Spirin V."/>
            <person name="Szebenyi C."/>
            <person name="Tomsovsky M."/>
            <person name="Tulloss R.E."/>
            <person name="Uehling J."/>
            <person name="Grigoriev I.V."/>
            <person name="Vagvolgyi C."/>
            <person name="Papp T."/>
            <person name="Martin F.M."/>
            <person name="Miettinen O."/>
            <person name="Hibbett D.S."/>
            <person name="Nagy L.G."/>
        </authorList>
    </citation>
    <scope>NUCLEOTIDE SEQUENCE [LARGE SCALE GENOMIC DNA]</scope>
    <source>
        <strain evidence="1 2">NL-1719</strain>
    </source>
</reference>
<evidence type="ECO:0000313" key="1">
    <source>
        <dbReference type="EMBL" id="TFK72620.1"/>
    </source>
</evidence>
<keyword evidence="2" id="KW-1185">Reference proteome</keyword>
<evidence type="ECO:0000313" key="2">
    <source>
        <dbReference type="Proteomes" id="UP000308600"/>
    </source>
</evidence>
<dbReference type="Proteomes" id="UP000308600">
    <property type="component" value="Unassembled WGS sequence"/>
</dbReference>
<sequence>MSSQPKLFQPIKVGDITLQHRLALAPLTRMRNDKYTQVPLLHLVKPYYEQRSSTPGTLLISEATMIARKAGGIPNAPGIYSQEQIDAWKEVVDAIHARGSFIYLQLWAIGRAAHPQVLQDLGGYTIVGPSSIPISPATIPPQELTKDEIREY</sequence>
<proteinExistence type="predicted"/>
<name>A0ACD3B483_9AGAR</name>
<feature type="non-terminal residue" evidence="1">
    <location>
        <position position="152"/>
    </location>
</feature>
<gene>
    <name evidence="1" type="ORF">BDN72DRAFT_957135</name>
</gene>
<protein>
    <submittedName>
        <fullName evidence="1">FMN-linked oxidoreductase</fullName>
    </submittedName>
</protein>
<organism evidence="1 2">
    <name type="scientific">Pluteus cervinus</name>
    <dbReference type="NCBI Taxonomy" id="181527"/>
    <lineage>
        <taxon>Eukaryota</taxon>
        <taxon>Fungi</taxon>
        <taxon>Dikarya</taxon>
        <taxon>Basidiomycota</taxon>
        <taxon>Agaricomycotina</taxon>
        <taxon>Agaricomycetes</taxon>
        <taxon>Agaricomycetidae</taxon>
        <taxon>Agaricales</taxon>
        <taxon>Pluteineae</taxon>
        <taxon>Pluteaceae</taxon>
        <taxon>Pluteus</taxon>
    </lineage>
</organism>